<comment type="caution">
    <text evidence="5">The sequence shown here is derived from an EMBL/GenBank/DDBJ whole genome shotgun (WGS) entry which is preliminary data.</text>
</comment>
<accession>A0A0B2BS70</accession>
<evidence type="ECO:0000313" key="6">
    <source>
        <dbReference type="Proteomes" id="UP000030988"/>
    </source>
</evidence>
<dbReference type="GO" id="GO:0019867">
    <property type="term" value="C:outer membrane"/>
    <property type="evidence" value="ECO:0007669"/>
    <property type="project" value="InterPro"/>
</dbReference>
<dbReference type="STRING" id="1572751.PK98_10390"/>
<sequence>MAVLTRIGLLLVLAAAATGCSSIRNHRGYITDPVLIGSVQPGVDNRVSVERTLGQPTFTSQFGEPVWYYIGSNTAQAPFTDPRIVEHTVLAVTFDAAGNVATARQTGVDQVVRLSPDGAATPTLGKERSFLEDLFGNIGQVGAAGMGGQQPGGAPGQ</sequence>
<keyword evidence="2" id="KW-0472">Membrane</keyword>
<evidence type="ECO:0000259" key="4">
    <source>
        <dbReference type="Pfam" id="PF04355"/>
    </source>
</evidence>
<dbReference type="OrthoDB" id="7160681at2"/>
<evidence type="ECO:0000313" key="5">
    <source>
        <dbReference type="EMBL" id="KHL24438.1"/>
    </source>
</evidence>
<dbReference type="Gene3D" id="3.30.1450.10">
    <property type="match status" value="1"/>
</dbReference>
<protein>
    <submittedName>
        <fullName evidence="5">Membrane protein SmpA</fullName>
    </submittedName>
</protein>
<dbReference type="Proteomes" id="UP000030988">
    <property type="component" value="Unassembled WGS sequence"/>
</dbReference>
<dbReference type="Pfam" id="PF04355">
    <property type="entry name" value="BamE"/>
    <property type="match status" value="1"/>
</dbReference>
<keyword evidence="6" id="KW-1185">Reference proteome</keyword>
<dbReference type="InterPro" id="IPR037873">
    <property type="entry name" value="BamE-like"/>
</dbReference>
<dbReference type="InterPro" id="IPR007450">
    <property type="entry name" value="BamE_dom"/>
</dbReference>
<evidence type="ECO:0000256" key="3">
    <source>
        <dbReference type="SAM" id="SignalP"/>
    </source>
</evidence>
<keyword evidence="1 3" id="KW-0732">Signal</keyword>
<dbReference type="PROSITE" id="PS51257">
    <property type="entry name" value="PROKAR_LIPOPROTEIN"/>
    <property type="match status" value="1"/>
</dbReference>
<dbReference type="EMBL" id="JTDN01000002">
    <property type="protein sequence ID" value="KHL24438.1"/>
    <property type="molecule type" value="Genomic_DNA"/>
</dbReference>
<feature type="signal peptide" evidence="3">
    <location>
        <begin position="1"/>
        <end position="17"/>
    </location>
</feature>
<dbReference type="RefSeq" id="WP_039096852.1">
    <property type="nucleotide sequence ID" value="NZ_JTDN01000002.1"/>
</dbReference>
<reference evidence="5 6" key="1">
    <citation type="submission" date="2014-11" db="EMBL/GenBank/DDBJ databases">
        <title>Draft genome sequence of Kirrobacter mercurialis.</title>
        <authorList>
            <person name="Coil D.A."/>
            <person name="Eisen J.A."/>
        </authorList>
    </citation>
    <scope>NUCLEOTIDE SEQUENCE [LARGE SCALE GENOMIC DNA]</scope>
    <source>
        <strain evidence="5 6">Coronado</strain>
    </source>
</reference>
<feature type="chain" id="PRO_5002068642" evidence="3">
    <location>
        <begin position="18"/>
        <end position="157"/>
    </location>
</feature>
<evidence type="ECO:0000256" key="1">
    <source>
        <dbReference type="ARBA" id="ARBA00022729"/>
    </source>
</evidence>
<evidence type="ECO:0000256" key="2">
    <source>
        <dbReference type="ARBA" id="ARBA00023136"/>
    </source>
</evidence>
<name>A0A0B2BS70_9SPHN</name>
<organism evidence="5 6">
    <name type="scientific">Croceibacterium mercuriale</name>
    <dbReference type="NCBI Taxonomy" id="1572751"/>
    <lineage>
        <taxon>Bacteria</taxon>
        <taxon>Pseudomonadati</taxon>
        <taxon>Pseudomonadota</taxon>
        <taxon>Alphaproteobacteria</taxon>
        <taxon>Sphingomonadales</taxon>
        <taxon>Erythrobacteraceae</taxon>
        <taxon>Croceibacterium</taxon>
    </lineage>
</organism>
<gene>
    <name evidence="5" type="ORF">PK98_10390</name>
</gene>
<feature type="domain" description="Outer membrane protein assembly factor BamE" evidence="4">
    <location>
        <begin position="28"/>
        <end position="101"/>
    </location>
</feature>
<dbReference type="AlphaFoldDB" id="A0A0B2BS70"/>
<proteinExistence type="predicted"/>